<dbReference type="RefSeq" id="WP_210157116.1">
    <property type="nucleotide sequence ID" value="NZ_JAFCNB010000009.1"/>
</dbReference>
<keyword evidence="1" id="KW-0596">Phosphopantetheine</keyword>
<accession>A0A940WHK4</accession>
<reference evidence="4" key="1">
    <citation type="submission" date="2021-02" db="EMBL/GenBank/DDBJ databases">
        <title>Draft genome sequence of Microbispora sp. RL4-1S isolated from rice leaves in Thailand.</title>
        <authorList>
            <person name="Muangham S."/>
            <person name="Duangmal K."/>
        </authorList>
    </citation>
    <scope>NUCLEOTIDE SEQUENCE</scope>
    <source>
        <strain evidence="4">RL4-1S</strain>
    </source>
</reference>
<dbReference type="Proteomes" id="UP000674234">
    <property type="component" value="Unassembled WGS sequence"/>
</dbReference>
<organism evidence="4 5">
    <name type="scientific">Microbispora oryzae</name>
    <dbReference type="NCBI Taxonomy" id="2806554"/>
    <lineage>
        <taxon>Bacteria</taxon>
        <taxon>Bacillati</taxon>
        <taxon>Actinomycetota</taxon>
        <taxon>Actinomycetes</taxon>
        <taxon>Streptosporangiales</taxon>
        <taxon>Streptosporangiaceae</taxon>
        <taxon>Microbispora</taxon>
    </lineage>
</organism>
<comment type="caution">
    <text evidence="4">The sequence shown here is derived from an EMBL/GenBank/DDBJ whole genome shotgun (WGS) entry which is preliminary data.</text>
</comment>
<evidence type="ECO:0000313" key="5">
    <source>
        <dbReference type="Proteomes" id="UP000674234"/>
    </source>
</evidence>
<keyword evidence="2" id="KW-0597">Phosphoprotein</keyword>
<feature type="domain" description="Carrier" evidence="3">
    <location>
        <begin position="1"/>
        <end position="72"/>
    </location>
</feature>
<name>A0A940WHK4_9ACTN</name>
<evidence type="ECO:0000256" key="1">
    <source>
        <dbReference type="ARBA" id="ARBA00022450"/>
    </source>
</evidence>
<dbReference type="EMBL" id="JAFCNB010000009">
    <property type="protein sequence ID" value="MBP2705859.1"/>
    <property type="molecule type" value="Genomic_DNA"/>
</dbReference>
<dbReference type="Gene3D" id="1.10.1200.10">
    <property type="entry name" value="ACP-like"/>
    <property type="match status" value="1"/>
</dbReference>
<dbReference type="SMART" id="SM00823">
    <property type="entry name" value="PKS_PP"/>
    <property type="match status" value="1"/>
</dbReference>
<dbReference type="GO" id="GO:0031177">
    <property type="term" value="F:phosphopantetheine binding"/>
    <property type="evidence" value="ECO:0007669"/>
    <property type="project" value="InterPro"/>
</dbReference>
<dbReference type="SUPFAM" id="SSF47336">
    <property type="entry name" value="ACP-like"/>
    <property type="match status" value="1"/>
</dbReference>
<keyword evidence="5" id="KW-1185">Reference proteome</keyword>
<evidence type="ECO:0000256" key="2">
    <source>
        <dbReference type="ARBA" id="ARBA00022553"/>
    </source>
</evidence>
<evidence type="ECO:0000313" key="4">
    <source>
        <dbReference type="EMBL" id="MBP2705859.1"/>
    </source>
</evidence>
<gene>
    <name evidence="4" type="ORF">JOL79_18780</name>
</gene>
<dbReference type="Pfam" id="PF00550">
    <property type="entry name" value="PP-binding"/>
    <property type="match status" value="1"/>
</dbReference>
<dbReference type="InterPro" id="IPR020806">
    <property type="entry name" value="PKS_PP-bd"/>
</dbReference>
<proteinExistence type="predicted"/>
<dbReference type="PANTHER" id="PTHR44845:SF6">
    <property type="entry name" value="BETA-ALANINE-ACTIVATING ENZYME"/>
    <property type="match status" value="1"/>
</dbReference>
<evidence type="ECO:0000259" key="3">
    <source>
        <dbReference type="PROSITE" id="PS50075"/>
    </source>
</evidence>
<dbReference type="InterPro" id="IPR009081">
    <property type="entry name" value="PP-bd_ACP"/>
</dbReference>
<sequence>MIEQTIHEIWGRELKLSDFSDHDDFFALGGHSLIMTEIQKAIAEKLGVEVPMDELFRQNTVHKISTHIGSLLAVS</sequence>
<dbReference type="PROSITE" id="PS50075">
    <property type="entry name" value="CARRIER"/>
    <property type="match status" value="1"/>
</dbReference>
<protein>
    <submittedName>
        <fullName evidence="4">Acyl carrier protein</fullName>
    </submittedName>
</protein>
<dbReference type="PANTHER" id="PTHR44845">
    <property type="entry name" value="CARRIER DOMAIN-CONTAINING PROTEIN"/>
    <property type="match status" value="1"/>
</dbReference>
<dbReference type="AlphaFoldDB" id="A0A940WHK4"/>
<dbReference type="InterPro" id="IPR036736">
    <property type="entry name" value="ACP-like_sf"/>
</dbReference>